<dbReference type="PANTHER" id="PTHR12124:SF47">
    <property type="entry name" value="EXOSOME COMPONENT 10"/>
    <property type="match status" value="1"/>
</dbReference>
<dbReference type="InterPro" id="IPR045092">
    <property type="entry name" value="Rrp6-like"/>
</dbReference>
<feature type="domain" description="HRDC" evidence="1">
    <location>
        <begin position="211"/>
        <end position="292"/>
    </location>
</feature>
<dbReference type="SMART" id="SM00341">
    <property type="entry name" value="HRDC"/>
    <property type="match status" value="1"/>
</dbReference>
<dbReference type="InterPro" id="IPR044876">
    <property type="entry name" value="HRDC_dom_sf"/>
</dbReference>
<keyword evidence="3" id="KW-1185">Reference proteome</keyword>
<dbReference type="InterPro" id="IPR010997">
    <property type="entry name" value="HRDC-like_sf"/>
</dbReference>
<dbReference type="Gene3D" id="1.10.150.80">
    <property type="entry name" value="HRDC domain"/>
    <property type="match status" value="1"/>
</dbReference>
<keyword evidence="2" id="KW-0540">Nuclease</keyword>
<dbReference type="FunCoup" id="A0LFB2">
    <property type="interactions" value="23"/>
</dbReference>
<dbReference type="SUPFAM" id="SSF47819">
    <property type="entry name" value="HRDC-like"/>
    <property type="match status" value="1"/>
</dbReference>
<keyword evidence="2" id="KW-0269">Exonuclease</keyword>
<dbReference type="GO" id="GO:0000166">
    <property type="term" value="F:nucleotide binding"/>
    <property type="evidence" value="ECO:0007669"/>
    <property type="project" value="InterPro"/>
</dbReference>
<dbReference type="RefSeq" id="WP_011697287.1">
    <property type="nucleotide sequence ID" value="NC_008554.1"/>
</dbReference>
<name>A0LFB2_SYNFM</name>
<keyword evidence="2" id="KW-0378">Hydrolase</keyword>
<dbReference type="Proteomes" id="UP000001784">
    <property type="component" value="Chromosome"/>
</dbReference>
<organism evidence="2 3">
    <name type="scientific">Syntrophobacter fumaroxidans (strain DSM 10017 / MPOB)</name>
    <dbReference type="NCBI Taxonomy" id="335543"/>
    <lineage>
        <taxon>Bacteria</taxon>
        <taxon>Pseudomonadati</taxon>
        <taxon>Thermodesulfobacteriota</taxon>
        <taxon>Syntrophobacteria</taxon>
        <taxon>Syntrophobacterales</taxon>
        <taxon>Syntrophobacteraceae</taxon>
        <taxon>Syntrophobacter</taxon>
    </lineage>
</organism>
<dbReference type="Pfam" id="PF01612">
    <property type="entry name" value="DNA_pol_A_exo1"/>
    <property type="match status" value="1"/>
</dbReference>
<evidence type="ECO:0000313" key="2">
    <source>
        <dbReference type="EMBL" id="ABK16114.1"/>
    </source>
</evidence>
<dbReference type="STRING" id="335543.Sfum_0414"/>
<gene>
    <name evidence="2" type="ordered locus">Sfum_0414</name>
</gene>
<dbReference type="EMBL" id="CP000478">
    <property type="protein sequence ID" value="ABK16114.1"/>
    <property type="molecule type" value="Genomic_DNA"/>
</dbReference>
<sequence>MNPVVVIEKPSELDALVRQLSTARHLAVDTESNSFYAYFDRVCLIQISSPERDYIIDPLSLKDLSVLGRLFENPRIEKVLHAASNDVLGLRRDFQFRFNGLFDTAIACKLLGYKQLGLSKILETHFGVSLNKRWQRYDWGKRPLVPDQLDYARLDTHYLIALRHMLAADLQSRELWAEACEAFEKASEQQVPEKTFHPRGFLQINGARSLDAAGKSILKALYMFREKEARRRDRAPFRIMSNEALLRLADARPDSVDEISRIKGLPRSFHDPKAASFLIEIIRQNNNSNDTEARE</sequence>
<dbReference type="GO" id="GO:0071051">
    <property type="term" value="P:poly(A)-dependent snoRNA 3'-end processing"/>
    <property type="evidence" value="ECO:0007669"/>
    <property type="project" value="TreeGrafter"/>
</dbReference>
<dbReference type="GO" id="GO:0000467">
    <property type="term" value="P:exonucleolytic trimming to generate mature 3'-end of 5.8S rRNA from tricistronic rRNA transcript (SSU-rRNA, 5.8S rRNA, LSU-rRNA)"/>
    <property type="evidence" value="ECO:0007669"/>
    <property type="project" value="InterPro"/>
</dbReference>
<dbReference type="InterPro" id="IPR002121">
    <property type="entry name" value="HRDC_dom"/>
</dbReference>
<dbReference type="InterPro" id="IPR002562">
    <property type="entry name" value="3'-5'_exonuclease_dom"/>
</dbReference>
<dbReference type="CDD" id="cd06142">
    <property type="entry name" value="RNaseD_exo"/>
    <property type="match status" value="1"/>
</dbReference>
<dbReference type="eggNOG" id="COG0349">
    <property type="taxonomic scope" value="Bacteria"/>
</dbReference>
<dbReference type="HOGENOM" id="CLU_042387_1_0_7"/>
<protein>
    <submittedName>
        <fullName evidence="2">3'-5' exonuclease</fullName>
    </submittedName>
</protein>
<accession>A0LFB2</accession>
<dbReference type="AlphaFoldDB" id="A0LFB2"/>
<dbReference type="InParanoid" id="A0LFB2"/>
<dbReference type="Pfam" id="PF00570">
    <property type="entry name" value="HRDC"/>
    <property type="match status" value="1"/>
</dbReference>
<dbReference type="GO" id="GO:0071044">
    <property type="term" value="P:histone mRNA catabolic process"/>
    <property type="evidence" value="ECO:0007669"/>
    <property type="project" value="TreeGrafter"/>
</dbReference>
<dbReference type="PANTHER" id="PTHR12124">
    <property type="entry name" value="POLYMYOSITIS/SCLERODERMA AUTOANTIGEN-RELATED"/>
    <property type="match status" value="1"/>
</dbReference>
<evidence type="ECO:0000313" key="3">
    <source>
        <dbReference type="Proteomes" id="UP000001784"/>
    </source>
</evidence>
<reference evidence="2 3" key="1">
    <citation type="submission" date="2006-10" db="EMBL/GenBank/DDBJ databases">
        <title>Complete sequence of Syntrophobacter fumaroxidans MPOB.</title>
        <authorList>
            <consortium name="US DOE Joint Genome Institute"/>
            <person name="Copeland A."/>
            <person name="Lucas S."/>
            <person name="Lapidus A."/>
            <person name="Barry K."/>
            <person name="Detter J.C."/>
            <person name="Glavina del Rio T."/>
            <person name="Hammon N."/>
            <person name="Israni S."/>
            <person name="Pitluck S."/>
            <person name="Goltsman E.G."/>
            <person name="Martinez M."/>
            <person name="Schmutz J."/>
            <person name="Larimer F."/>
            <person name="Land M."/>
            <person name="Hauser L."/>
            <person name="Kyrpides N."/>
            <person name="Kim E."/>
            <person name="Boone D.R."/>
            <person name="Brockman F."/>
            <person name="Culley D."/>
            <person name="Ferry J."/>
            <person name="Gunsalus R."/>
            <person name="McInerney M.J."/>
            <person name="Morrison M."/>
            <person name="Plugge C."/>
            <person name="Rohlin L."/>
            <person name="Scholten J."/>
            <person name="Sieber J."/>
            <person name="Stams A.J.M."/>
            <person name="Worm P."/>
            <person name="Henstra A.M."/>
            <person name="Richardson P."/>
        </authorList>
    </citation>
    <scope>NUCLEOTIDE SEQUENCE [LARGE SCALE GENOMIC DNA]</scope>
    <source>
        <strain evidence="3">DSM 10017 / MPOB</strain>
    </source>
</reference>
<dbReference type="SMART" id="SM00474">
    <property type="entry name" value="35EXOc"/>
    <property type="match status" value="1"/>
</dbReference>
<dbReference type="Gene3D" id="3.30.420.10">
    <property type="entry name" value="Ribonuclease H-like superfamily/Ribonuclease H"/>
    <property type="match status" value="1"/>
</dbReference>
<dbReference type="InterPro" id="IPR012337">
    <property type="entry name" value="RNaseH-like_sf"/>
</dbReference>
<dbReference type="KEGG" id="sfu:Sfum_0414"/>
<dbReference type="SUPFAM" id="SSF53098">
    <property type="entry name" value="Ribonuclease H-like"/>
    <property type="match status" value="1"/>
</dbReference>
<dbReference type="InterPro" id="IPR036397">
    <property type="entry name" value="RNaseH_sf"/>
</dbReference>
<dbReference type="PROSITE" id="PS50967">
    <property type="entry name" value="HRDC"/>
    <property type="match status" value="1"/>
</dbReference>
<proteinExistence type="predicted"/>
<dbReference type="GO" id="GO:0003727">
    <property type="term" value="F:single-stranded RNA binding"/>
    <property type="evidence" value="ECO:0007669"/>
    <property type="project" value="TreeGrafter"/>
</dbReference>
<evidence type="ECO:0000259" key="1">
    <source>
        <dbReference type="PROSITE" id="PS50967"/>
    </source>
</evidence>
<dbReference type="GO" id="GO:0000175">
    <property type="term" value="F:3'-5'-RNA exonuclease activity"/>
    <property type="evidence" value="ECO:0007669"/>
    <property type="project" value="InterPro"/>
</dbReference>